<evidence type="ECO:0000259" key="3">
    <source>
        <dbReference type="Pfam" id="PF24463"/>
    </source>
</evidence>
<keyword evidence="5" id="KW-1185">Reference proteome</keyword>
<reference evidence="4 5" key="1">
    <citation type="submission" date="2020-07" db="EMBL/GenBank/DDBJ databases">
        <authorList>
            <person name="Feng X."/>
        </authorList>
    </citation>
    <scope>NUCLEOTIDE SEQUENCE [LARGE SCALE GENOMIC DNA]</scope>
    <source>
        <strain evidence="4 5">JCM31066</strain>
    </source>
</reference>
<dbReference type="Proteomes" id="UP000546464">
    <property type="component" value="Unassembled WGS sequence"/>
</dbReference>
<evidence type="ECO:0000256" key="1">
    <source>
        <dbReference type="SAM" id="MobiDB-lite"/>
    </source>
</evidence>
<evidence type="ECO:0000256" key="2">
    <source>
        <dbReference type="SAM" id="Phobius"/>
    </source>
</evidence>
<dbReference type="RefSeq" id="WP_185674432.1">
    <property type="nucleotide sequence ID" value="NZ_JACHVB010000013.1"/>
</dbReference>
<evidence type="ECO:0000313" key="5">
    <source>
        <dbReference type="Proteomes" id="UP000546464"/>
    </source>
</evidence>
<feature type="domain" description="DUF7577" evidence="3">
    <location>
        <begin position="122"/>
        <end position="142"/>
    </location>
</feature>
<keyword evidence="2" id="KW-0812">Transmembrane</keyword>
<feature type="transmembrane region" description="Helical" evidence="2">
    <location>
        <begin position="39"/>
        <end position="61"/>
    </location>
</feature>
<evidence type="ECO:0000313" key="4">
    <source>
        <dbReference type="EMBL" id="MBC2593427.1"/>
    </source>
</evidence>
<keyword evidence="2" id="KW-0472">Membrane</keyword>
<name>A0A842HCV0_9BACT</name>
<dbReference type="InterPro" id="IPR055999">
    <property type="entry name" value="DUF7577"/>
</dbReference>
<organism evidence="4 5">
    <name type="scientific">Ruficoccus amylovorans</name>
    <dbReference type="NCBI Taxonomy" id="1804625"/>
    <lineage>
        <taxon>Bacteria</taxon>
        <taxon>Pseudomonadati</taxon>
        <taxon>Verrucomicrobiota</taxon>
        <taxon>Opitutia</taxon>
        <taxon>Puniceicoccales</taxon>
        <taxon>Cerasicoccaceae</taxon>
        <taxon>Ruficoccus</taxon>
    </lineage>
</organism>
<dbReference type="AlphaFoldDB" id="A0A842HCV0"/>
<dbReference type="Pfam" id="PF24463">
    <property type="entry name" value="DUF7577"/>
    <property type="match status" value="1"/>
</dbReference>
<proteinExistence type="predicted"/>
<feature type="transmembrane region" description="Helical" evidence="2">
    <location>
        <begin position="12"/>
        <end position="33"/>
    </location>
</feature>
<feature type="region of interest" description="Disordered" evidence="1">
    <location>
        <begin position="90"/>
        <end position="116"/>
    </location>
</feature>
<sequence length="144" mass="15542">MYSVKPGRGPSLMGGVGGIVAAVFGIIWTIGAASMGAPVFFTAFGAVFVLAALGMAAYNFFNATSKNRLSNFDITSGHEEHDPLAQALGYERRERHPHDHRRPPGQHQAPPTGNPRKYPGEHCPFCGAKVEPNFDFCPRCGKDI</sequence>
<gene>
    <name evidence="4" type="ORF">H5P28_04055</name>
</gene>
<dbReference type="EMBL" id="JACHVB010000013">
    <property type="protein sequence ID" value="MBC2593427.1"/>
    <property type="molecule type" value="Genomic_DNA"/>
</dbReference>
<accession>A0A842HCV0</accession>
<comment type="caution">
    <text evidence="4">The sequence shown here is derived from an EMBL/GenBank/DDBJ whole genome shotgun (WGS) entry which is preliminary data.</text>
</comment>
<protein>
    <submittedName>
        <fullName evidence="4">Zinc-ribbon domain-containing protein</fullName>
    </submittedName>
</protein>
<keyword evidence="2" id="KW-1133">Transmembrane helix</keyword>